<keyword evidence="11 16" id="KW-0067">ATP-binding</keyword>
<evidence type="ECO:0000256" key="12">
    <source>
        <dbReference type="ARBA" id="ARBA00022958"/>
    </source>
</evidence>
<organism evidence="17 18">
    <name type="scientific">Antarcticibacterium arcticum</name>
    <dbReference type="NCBI Taxonomy" id="2585771"/>
    <lineage>
        <taxon>Bacteria</taxon>
        <taxon>Pseudomonadati</taxon>
        <taxon>Bacteroidota</taxon>
        <taxon>Flavobacteriia</taxon>
        <taxon>Flavobacteriales</taxon>
        <taxon>Flavobacteriaceae</taxon>
        <taxon>Antarcticibacterium</taxon>
    </lineage>
</organism>
<evidence type="ECO:0000256" key="14">
    <source>
        <dbReference type="ARBA" id="ARBA00038036"/>
    </source>
</evidence>
<evidence type="ECO:0000256" key="2">
    <source>
        <dbReference type="ARBA" id="ARBA00001958"/>
    </source>
</evidence>
<dbReference type="HAMAP" id="MF_01274">
    <property type="entry name" value="Pantothen_kinase_3"/>
    <property type="match status" value="1"/>
</dbReference>
<dbReference type="GO" id="GO:0005737">
    <property type="term" value="C:cytoplasm"/>
    <property type="evidence" value="ECO:0007669"/>
    <property type="project" value="UniProtKB-SubCell"/>
</dbReference>
<dbReference type="PANTHER" id="PTHR34265">
    <property type="entry name" value="TYPE III PANTOTHENATE KINASE"/>
    <property type="match status" value="1"/>
</dbReference>
<comment type="pathway">
    <text evidence="4 16">Cofactor biosynthesis; coenzyme A biosynthesis; CoA from (R)-pantothenate: step 1/5.</text>
</comment>
<dbReference type="EC" id="2.7.1.33" evidence="6 16"/>
<gene>
    <name evidence="16" type="primary">coaX</name>
    <name evidence="17" type="ORF">FK178_10960</name>
</gene>
<dbReference type="NCBIfam" id="NF009853">
    <property type="entry name" value="PRK13320.1-5"/>
    <property type="match status" value="1"/>
</dbReference>
<comment type="subcellular location">
    <subcellularLocation>
        <location evidence="3 16">Cytoplasm</location>
    </subcellularLocation>
</comment>
<dbReference type="OrthoDB" id="9804707at2"/>
<dbReference type="PANTHER" id="PTHR34265:SF1">
    <property type="entry name" value="TYPE III PANTOTHENATE KINASE"/>
    <property type="match status" value="1"/>
</dbReference>
<keyword evidence="7 16" id="KW-0963">Cytoplasm</keyword>
<feature type="binding site" evidence="16">
    <location>
        <begin position="94"/>
        <end position="97"/>
    </location>
    <ligand>
        <name>substrate</name>
    </ligand>
</feature>
<keyword evidence="13 16" id="KW-0173">Coenzyme A biosynthesis</keyword>
<keyword evidence="18" id="KW-1185">Reference proteome</keyword>
<keyword evidence="16" id="KW-0479">Metal-binding</keyword>
<dbReference type="NCBIfam" id="TIGR00671">
    <property type="entry name" value="baf"/>
    <property type="match status" value="1"/>
</dbReference>
<evidence type="ECO:0000313" key="17">
    <source>
        <dbReference type="EMBL" id="QED38204.1"/>
    </source>
</evidence>
<comment type="catalytic activity">
    <reaction evidence="1 16">
        <text>(R)-pantothenate + ATP = (R)-4'-phosphopantothenate + ADP + H(+)</text>
        <dbReference type="Rhea" id="RHEA:16373"/>
        <dbReference type="ChEBI" id="CHEBI:10986"/>
        <dbReference type="ChEBI" id="CHEBI:15378"/>
        <dbReference type="ChEBI" id="CHEBI:29032"/>
        <dbReference type="ChEBI" id="CHEBI:30616"/>
        <dbReference type="ChEBI" id="CHEBI:456216"/>
        <dbReference type="EC" id="2.7.1.33"/>
    </reaction>
</comment>
<evidence type="ECO:0000256" key="7">
    <source>
        <dbReference type="ARBA" id="ARBA00022490"/>
    </source>
</evidence>
<evidence type="ECO:0000313" key="18">
    <source>
        <dbReference type="Proteomes" id="UP000321954"/>
    </source>
</evidence>
<keyword evidence="9 16" id="KW-0547">Nucleotide-binding</keyword>
<comment type="function">
    <text evidence="16">Catalyzes the phosphorylation of pantothenate (Pan), the first step in CoA biosynthesis.</text>
</comment>
<dbReference type="GO" id="GO:0005524">
    <property type="term" value="F:ATP binding"/>
    <property type="evidence" value="ECO:0007669"/>
    <property type="project" value="UniProtKB-UniRule"/>
</dbReference>
<dbReference type="RefSeq" id="WP_146834859.1">
    <property type="nucleotide sequence ID" value="NZ_CP042476.1"/>
</dbReference>
<evidence type="ECO:0000256" key="10">
    <source>
        <dbReference type="ARBA" id="ARBA00022777"/>
    </source>
</evidence>
<keyword evidence="12 16" id="KW-0630">Potassium</keyword>
<feature type="binding site" evidence="16">
    <location>
        <position position="117"/>
    </location>
    <ligand>
        <name>K(+)</name>
        <dbReference type="ChEBI" id="CHEBI:29103"/>
    </ligand>
</feature>
<evidence type="ECO:0000256" key="1">
    <source>
        <dbReference type="ARBA" id="ARBA00001206"/>
    </source>
</evidence>
<comment type="subunit">
    <text evidence="5 16">Homodimer.</text>
</comment>
<evidence type="ECO:0000256" key="5">
    <source>
        <dbReference type="ARBA" id="ARBA00011738"/>
    </source>
</evidence>
<evidence type="ECO:0000256" key="4">
    <source>
        <dbReference type="ARBA" id="ARBA00005225"/>
    </source>
</evidence>
<evidence type="ECO:0000256" key="15">
    <source>
        <dbReference type="ARBA" id="ARBA00040883"/>
    </source>
</evidence>
<evidence type="ECO:0000256" key="16">
    <source>
        <dbReference type="HAMAP-Rule" id="MF_01274"/>
    </source>
</evidence>
<dbReference type="Pfam" id="PF03309">
    <property type="entry name" value="Pan_kinase"/>
    <property type="match status" value="1"/>
</dbReference>
<feature type="binding site" evidence="16">
    <location>
        <position position="172"/>
    </location>
    <ligand>
        <name>substrate</name>
    </ligand>
</feature>
<name>A0A5B8YKJ0_9FLAO</name>
<protein>
    <recommendedName>
        <fullName evidence="15 16">Type III pantothenate kinase</fullName>
        <ecNumber evidence="6 16">2.7.1.33</ecNumber>
    </recommendedName>
    <alternativeName>
        <fullName evidence="16">PanK-III</fullName>
    </alternativeName>
    <alternativeName>
        <fullName evidence="16">Pantothenic acid kinase</fullName>
    </alternativeName>
</protein>
<evidence type="ECO:0000256" key="13">
    <source>
        <dbReference type="ARBA" id="ARBA00022993"/>
    </source>
</evidence>
<dbReference type="UniPathway" id="UPA00241">
    <property type="reaction ID" value="UER00352"/>
</dbReference>
<comment type="cofactor">
    <cofactor evidence="16">
        <name>NH4(+)</name>
        <dbReference type="ChEBI" id="CHEBI:28938"/>
    </cofactor>
    <cofactor evidence="16">
        <name>K(+)</name>
        <dbReference type="ChEBI" id="CHEBI:29103"/>
    </cofactor>
    <text evidence="16">A monovalent cation. Ammonium or potassium.</text>
</comment>
<feature type="binding site" evidence="16">
    <location>
        <position position="87"/>
    </location>
    <ligand>
        <name>substrate</name>
    </ligand>
</feature>
<dbReference type="Proteomes" id="UP000321954">
    <property type="component" value="Chromosome"/>
</dbReference>
<dbReference type="GO" id="GO:0015937">
    <property type="term" value="P:coenzyme A biosynthetic process"/>
    <property type="evidence" value="ECO:0007669"/>
    <property type="project" value="UniProtKB-UniRule"/>
</dbReference>
<feature type="binding site" evidence="16">
    <location>
        <begin position="6"/>
        <end position="13"/>
    </location>
    <ligand>
        <name>ATP</name>
        <dbReference type="ChEBI" id="CHEBI:30616"/>
    </ligand>
</feature>
<comment type="similarity">
    <text evidence="14 16">Belongs to the type III pantothenate kinase family.</text>
</comment>
<dbReference type="GO" id="GO:0004594">
    <property type="term" value="F:pantothenate kinase activity"/>
    <property type="evidence" value="ECO:0007669"/>
    <property type="project" value="UniProtKB-UniRule"/>
</dbReference>
<evidence type="ECO:0000256" key="8">
    <source>
        <dbReference type="ARBA" id="ARBA00022679"/>
    </source>
</evidence>
<feature type="binding site" evidence="16">
    <location>
        <position position="120"/>
    </location>
    <ligand>
        <name>ATP</name>
        <dbReference type="ChEBI" id="CHEBI:30616"/>
    </ligand>
</feature>
<reference evidence="17 18" key="1">
    <citation type="submission" date="2019-08" db="EMBL/GenBank/DDBJ databases">
        <title>Antarcticibacterium arcticum sp. nov., a bacterium isolated from marine sediment of the Canadian Beaufort Sea.</title>
        <authorList>
            <person name="Lee Y.M."/>
            <person name="Baek K."/>
            <person name="Lee D.-H."/>
            <person name="Shin S.C."/>
            <person name="Jin Y.K."/>
            <person name="Park Y."/>
        </authorList>
    </citation>
    <scope>NUCLEOTIDE SEQUENCE [LARGE SCALE GENOMIC DNA]</scope>
    <source>
        <strain evidence="17 18">PAMC 28998</strain>
    </source>
</reference>
<comment type="cofactor">
    <cofactor evidence="2">
        <name>K(+)</name>
        <dbReference type="ChEBI" id="CHEBI:29103"/>
    </cofactor>
</comment>
<dbReference type="InterPro" id="IPR043129">
    <property type="entry name" value="ATPase_NBD"/>
</dbReference>
<dbReference type="GO" id="GO:0046872">
    <property type="term" value="F:metal ion binding"/>
    <property type="evidence" value="ECO:0007669"/>
    <property type="project" value="UniProtKB-KW"/>
</dbReference>
<evidence type="ECO:0000256" key="3">
    <source>
        <dbReference type="ARBA" id="ARBA00004496"/>
    </source>
</evidence>
<evidence type="ECO:0000256" key="11">
    <source>
        <dbReference type="ARBA" id="ARBA00022840"/>
    </source>
</evidence>
<evidence type="ECO:0000256" key="9">
    <source>
        <dbReference type="ARBA" id="ARBA00022741"/>
    </source>
</evidence>
<proteinExistence type="inferred from homology"/>
<dbReference type="SUPFAM" id="SSF53067">
    <property type="entry name" value="Actin-like ATPase domain"/>
    <property type="match status" value="2"/>
</dbReference>
<keyword evidence="8 16" id="KW-0808">Transferase</keyword>
<accession>A0A5B8YKJ0</accession>
<keyword evidence="10 16" id="KW-0418">Kinase</keyword>
<feature type="active site" description="Proton acceptor" evidence="16">
    <location>
        <position position="96"/>
    </location>
</feature>
<dbReference type="EMBL" id="CP042476">
    <property type="protein sequence ID" value="QED38204.1"/>
    <property type="molecule type" value="Genomic_DNA"/>
</dbReference>
<dbReference type="InterPro" id="IPR004619">
    <property type="entry name" value="Type_III_PanK"/>
</dbReference>
<dbReference type="AlphaFoldDB" id="A0A5B8YKJ0"/>
<evidence type="ECO:0000256" key="6">
    <source>
        <dbReference type="ARBA" id="ARBA00012102"/>
    </source>
</evidence>
<dbReference type="CDD" id="cd24015">
    <property type="entry name" value="ASKHA_NBD_PanK-III"/>
    <property type="match status" value="1"/>
</dbReference>
<dbReference type="Gene3D" id="3.30.420.40">
    <property type="match status" value="2"/>
</dbReference>
<dbReference type="KEGG" id="anp:FK178_10960"/>
<sequence>MNLVVDIGNTLIKMAVFQEGKLLKKKMGLRQDLLKNLEEIFTTYPQIDHAIVSSVAKTASKAIQKIEERCKLFLLDQQLPQVFLNKYATPLTLGQDRIALASAASLSYPNQNVLVIDAGTCITYDFLNANNEYLGGAISPGLQMRYKAMHTFTDRLPLLEPEEEVTLVGNSTKNSMHAGVILGITGEIDQMITAYRAQNKDLTVILTGGDAQILCKRLKNSIFANSNFLLEGLNYILEFNKSQ</sequence>